<dbReference type="OrthoDB" id="7059863at2"/>
<feature type="domain" description="SnoaL-like" evidence="1">
    <location>
        <begin position="14"/>
        <end position="114"/>
    </location>
</feature>
<dbReference type="AlphaFoldDB" id="A0A5C8PML3"/>
<dbReference type="SUPFAM" id="SSF54427">
    <property type="entry name" value="NTF2-like"/>
    <property type="match status" value="1"/>
</dbReference>
<accession>A0A5C8PML3</accession>
<name>A0A5C8PML3_9HYPH</name>
<dbReference type="InterPro" id="IPR037401">
    <property type="entry name" value="SnoaL-like"/>
</dbReference>
<gene>
    <name evidence="2" type="ORF">FHP25_15600</name>
</gene>
<keyword evidence="3" id="KW-1185">Reference proteome</keyword>
<dbReference type="RefSeq" id="WP_147847878.1">
    <property type="nucleotide sequence ID" value="NZ_VDUZ01000016.1"/>
</dbReference>
<protein>
    <submittedName>
        <fullName evidence="2">Nuclear transport factor 2 family protein</fullName>
    </submittedName>
</protein>
<evidence type="ECO:0000313" key="2">
    <source>
        <dbReference type="EMBL" id="TXL74836.1"/>
    </source>
</evidence>
<dbReference type="InterPro" id="IPR032710">
    <property type="entry name" value="NTF2-like_dom_sf"/>
</dbReference>
<organism evidence="2 3">
    <name type="scientific">Vineibacter terrae</name>
    <dbReference type="NCBI Taxonomy" id="2586908"/>
    <lineage>
        <taxon>Bacteria</taxon>
        <taxon>Pseudomonadati</taxon>
        <taxon>Pseudomonadota</taxon>
        <taxon>Alphaproteobacteria</taxon>
        <taxon>Hyphomicrobiales</taxon>
        <taxon>Vineibacter</taxon>
    </lineage>
</organism>
<evidence type="ECO:0000313" key="3">
    <source>
        <dbReference type="Proteomes" id="UP000321638"/>
    </source>
</evidence>
<dbReference type="Pfam" id="PF12680">
    <property type="entry name" value="SnoaL_2"/>
    <property type="match status" value="1"/>
</dbReference>
<sequence length="126" mass="14431">MTPTTAERDTLFKAFGRAFFKQDLDAMYQVVTPDFVWNVQAEVPRQLASREAIAAYFAERKQQVENLRFHDVVYHHAPDATFMTFRLTGTDKATGRSFESIGVERYTFRDGRLALKDVYNKTAGPA</sequence>
<proteinExistence type="predicted"/>
<dbReference type="EMBL" id="VDUZ01000016">
    <property type="protein sequence ID" value="TXL74836.1"/>
    <property type="molecule type" value="Genomic_DNA"/>
</dbReference>
<evidence type="ECO:0000259" key="1">
    <source>
        <dbReference type="Pfam" id="PF12680"/>
    </source>
</evidence>
<dbReference type="Proteomes" id="UP000321638">
    <property type="component" value="Unassembled WGS sequence"/>
</dbReference>
<comment type="caution">
    <text evidence="2">The sequence shown here is derived from an EMBL/GenBank/DDBJ whole genome shotgun (WGS) entry which is preliminary data.</text>
</comment>
<dbReference type="Gene3D" id="3.10.450.50">
    <property type="match status" value="1"/>
</dbReference>
<reference evidence="2 3" key="1">
    <citation type="submission" date="2019-06" db="EMBL/GenBank/DDBJ databases">
        <title>New taxonomy in bacterial strain CC-CFT640, isolated from vineyard.</title>
        <authorList>
            <person name="Lin S.-Y."/>
            <person name="Tsai C.-F."/>
            <person name="Young C.-C."/>
        </authorList>
    </citation>
    <scope>NUCLEOTIDE SEQUENCE [LARGE SCALE GENOMIC DNA]</scope>
    <source>
        <strain evidence="2 3">CC-CFT640</strain>
    </source>
</reference>